<evidence type="ECO:0000256" key="3">
    <source>
        <dbReference type="ARBA" id="ARBA00010941"/>
    </source>
</evidence>
<feature type="binding site" evidence="9">
    <location>
        <position position="112"/>
    </location>
    <ligand>
        <name>Mg(2+)</name>
        <dbReference type="ChEBI" id="CHEBI:18420"/>
        <label>1</label>
    </ligand>
</feature>
<comment type="catalytic activity">
    <reaction evidence="1 9">
        <text>beta-D-fructose 1,6-bisphosphate + H2O = beta-D-fructose 6-phosphate + phosphate</text>
        <dbReference type="Rhea" id="RHEA:11064"/>
        <dbReference type="ChEBI" id="CHEBI:15377"/>
        <dbReference type="ChEBI" id="CHEBI:32966"/>
        <dbReference type="ChEBI" id="CHEBI:43474"/>
        <dbReference type="ChEBI" id="CHEBI:57634"/>
        <dbReference type="EC" id="3.1.3.11"/>
    </reaction>
</comment>
<dbReference type="AlphaFoldDB" id="A0A550J8L2"/>
<feature type="domain" description="Fructose-1-6-bisphosphatase class 1 C-terminal" evidence="11">
    <location>
        <begin position="186"/>
        <end position="308"/>
    </location>
</feature>
<evidence type="ECO:0000256" key="1">
    <source>
        <dbReference type="ARBA" id="ARBA00001273"/>
    </source>
</evidence>
<feature type="binding site" evidence="9">
    <location>
        <position position="89"/>
    </location>
    <ligand>
        <name>Mg(2+)</name>
        <dbReference type="ChEBI" id="CHEBI:18420"/>
        <label>1</label>
    </ligand>
</feature>
<dbReference type="Gene3D" id="3.30.540.10">
    <property type="entry name" value="Fructose-1,6-Bisphosphatase, subunit A, domain 1"/>
    <property type="match status" value="1"/>
</dbReference>
<evidence type="ECO:0000256" key="9">
    <source>
        <dbReference type="HAMAP-Rule" id="MF_01855"/>
    </source>
</evidence>
<keyword evidence="8 9" id="KW-0119">Carbohydrate metabolism</keyword>
<evidence type="ECO:0000256" key="4">
    <source>
        <dbReference type="ARBA" id="ARBA00022490"/>
    </source>
</evidence>
<dbReference type="GO" id="GO:0042132">
    <property type="term" value="F:fructose 1,6-bisphosphate 1-phosphatase activity"/>
    <property type="evidence" value="ECO:0007669"/>
    <property type="project" value="UniProtKB-UniRule"/>
</dbReference>
<feature type="binding site" evidence="9">
    <location>
        <position position="110"/>
    </location>
    <ligand>
        <name>Mg(2+)</name>
        <dbReference type="ChEBI" id="CHEBI:18420"/>
        <label>2</label>
    </ligand>
</feature>
<evidence type="ECO:0000256" key="7">
    <source>
        <dbReference type="ARBA" id="ARBA00022842"/>
    </source>
</evidence>
<dbReference type="GO" id="GO:0006002">
    <property type="term" value="P:fructose 6-phosphate metabolic process"/>
    <property type="evidence" value="ECO:0007669"/>
    <property type="project" value="TreeGrafter"/>
</dbReference>
<feature type="binding site" evidence="9">
    <location>
        <position position="252"/>
    </location>
    <ligand>
        <name>substrate</name>
    </ligand>
</feature>
<dbReference type="PIRSF" id="PIRSF500210">
    <property type="entry name" value="FBPtase"/>
    <property type="match status" value="1"/>
</dbReference>
<keyword evidence="13" id="KW-1185">Reference proteome</keyword>
<dbReference type="CDD" id="cd00354">
    <property type="entry name" value="FBPase"/>
    <property type="match status" value="1"/>
</dbReference>
<keyword evidence="6 9" id="KW-0378">Hydrolase</keyword>
<dbReference type="Proteomes" id="UP000317155">
    <property type="component" value="Unassembled WGS sequence"/>
</dbReference>
<dbReference type="EC" id="3.1.3.11" evidence="9"/>
<feature type="binding site" evidence="9">
    <location>
        <position position="110"/>
    </location>
    <ligand>
        <name>Mg(2+)</name>
        <dbReference type="ChEBI" id="CHEBI:18420"/>
        <label>1</label>
    </ligand>
</feature>
<dbReference type="PANTHER" id="PTHR11556:SF35">
    <property type="entry name" value="SEDOHEPTULOSE-1,7-BISPHOSPHATASE, CHLOROPLASTIC"/>
    <property type="match status" value="1"/>
</dbReference>
<dbReference type="GO" id="GO:0006094">
    <property type="term" value="P:gluconeogenesis"/>
    <property type="evidence" value="ECO:0007669"/>
    <property type="project" value="UniProtKB-UniRule"/>
</dbReference>
<dbReference type="EMBL" id="VJVV01000010">
    <property type="protein sequence ID" value="TRO79531.1"/>
    <property type="molecule type" value="Genomic_DNA"/>
</dbReference>
<feature type="domain" description="Fructose-1-6-bisphosphatase class I N-terminal" evidence="10">
    <location>
        <begin position="8"/>
        <end position="180"/>
    </location>
</feature>
<dbReference type="Pfam" id="PF18913">
    <property type="entry name" value="FBPase_C"/>
    <property type="match status" value="1"/>
</dbReference>
<dbReference type="GO" id="GO:0006000">
    <property type="term" value="P:fructose metabolic process"/>
    <property type="evidence" value="ECO:0007669"/>
    <property type="project" value="TreeGrafter"/>
</dbReference>
<organism evidence="12 13">
    <name type="scientific">Trichloromonas acetexigens</name>
    <dbReference type="NCBI Taxonomy" id="38815"/>
    <lineage>
        <taxon>Bacteria</taxon>
        <taxon>Pseudomonadati</taxon>
        <taxon>Thermodesulfobacteriota</taxon>
        <taxon>Desulfuromonadia</taxon>
        <taxon>Desulfuromonadales</taxon>
        <taxon>Trichloromonadaceae</taxon>
        <taxon>Trichloromonas</taxon>
    </lineage>
</organism>
<evidence type="ECO:0000259" key="10">
    <source>
        <dbReference type="Pfam" id="PF00316"/>
    </source>
</evidence>
<keyword evidence="5 9" id="KW-0479">Metal-binding</keyword>
<dbReference type="InterPro" id="IPR020548">
    <property type="entry name" value="Fructose_bisphosphatase_AS"/>
</dbReference>
<evidence type="ECO:0000313" key="12">
    <source>
        <dbReference type="EMBL" id="TRO79531.1"/>
    </source>
</evidence>
<gene>
    <name evidence="9" type="primary">fbp</name>
    <name evidence="12" type="ORF">FL622_13400</name>
</gene>
<comment type="cofactor">
    <cofactor evidence="9">
        <name>Mg(2+)</name>
        <dbReference type="ChEBI" id="CHEBI:18420"/>
    </cofactor>
    <text evidence="9">Binds 2 magnesium ions per subunit.</text>
</comment>
<dbReference type="GO" id="GO:0005829">
    <property type="term" value="C:cytosol"/>
    <property type="evidence" value="ECO:0007669"/>
    <property type="project" value="TreeGrafter"/>
</dbReference>
<evidence type="ECO:0000313" key="13">
    <source>
        <dbReference type="Proteomes" id="UP000317155"/>
    </source>
</evidence>
<feature type="binding site" evidence="9">
    <location>
        <begin position="113"/>
        <end position="116"/>
    </location>
    <ligand>
        <name>substrate</name>
    </ligand>
</feature>
<dbReference type="InterPro" id="IPR028343">
    <property type="entry name" value="FBPtase"/>
</dbReference>
<dbReference type="InterPro" id="IPR000146">
    <property type="entry name" value="FBPase_class-1"/>
</dbReference>
<dbReference type="InterPro" id="IPR044015">
    <property type="entry name" value="FBPase_C_dom"/>
</dbReference>
<dbReference type="PRINTS" id="PR01958">
    <property type="entry name" value="S17BPHPHTASE"/>
</dbReference>
<feature type="binding site" evidence="9">
    <location>
        <position position="221"/>
    </location>
    <ligand>
        <name>substrate</name>
    </ligand>
</feature>
<dbReference type="OrthoDB" id="9806756at2"/>
<accession>A0A550J8L2</accession>
<comment type="subcellular location">
    <subcellularLocation>
        <location evidence="9">Cytoplasm</location>
    </subcellularLocation>
</comment>
<evidence type="ECO:0000256" key="5">
    <source>
        <dbReference type="ARBA" id="ARBA00022723"/>
    </source>
</evidence>
<reference evidence="12 13" key="1">
    <citation type="submission" date="2019-07" db="EMBL/GenBank/DDBJ databases">
        <title>Insights of Desulfuromonas acetexigens electromicrobiology.</title>
        <authorList>
            <person name="Katuri K."/>
            <person name="Sapireddy V."/>
            <person name="Shaw D.R."/>
            <person name="Saikaly P."/>
        </authorList>
    </citation>
    <scope>NUCLEOTIDE SEQUENCE [LARGE SCALE GENOMIC DNA]</scope>
    <source>
        <strain evidence="12 13">2873</strain>
    </source>
</reference>
<comment type="pathway">
    <text evidence="2">Carbohydrate biosynthesis; Calvin cycle.</text>
</comment>
<proteinExistence type="inferred from homology"/>
<dbReference type="SUPFAM" id="SSF56655">
    <property type="entry name" value="Carbohydrate phosphatase"/>
    <property type="match status" value="1"/>
</dbReference>
<dbReference type="GO" id="GO:0030388">
    <property type="term" value="P:fructose 1,6-bisphosphate metabolic process"/>
    <property type="evidence" value="ECO:0007669"/>
    <property type="project" value="TreeGrafter"/>
</dbReference>
<dbReference type="RefSeq" id="WP_092053673.1">
    <property type="nucleotide sequence ID" value="NZ_FOJJ01000002.1"/>
</dbReference>
<dbReference type="InterPro" id="IPR033391">
    <property type="entry name" value="FBPase_N"/>
</dbReference>
<dbReference type="HAMAP" id="MF_01855">
    <property type="entry name" value="FBPase_class1"/>
    <property type="match status" value="1"/>
</dbReference>
<comment type="subunit">
    <text evidence="9">Homotetramer.</text>
</comment>
<dbReference type="Pfam" id="PF00316">
    <property type="entry name" value="FBPase"/>
    <property type="match status" value="1"/>
</dbReference>
<keyword evidence="4 9" id="KW-0963">Cytoplasm</keyword>
<comment type="caution">
    <text evidence="9">Lacks conserved residue(s) required for the propagation of feature annotation.</text>
</comment>
<comment type="caution">
    <text evidence="12">The sequence shown here is derived from an EMBL/GenBank/DDBJ whole genome shotgun (WGS) entry which is preliminary data.</text>
</comment>
<dbReference type="PANTHER" id="PTHR11556">
    <property type="entry name" value="FRUCTOSE-1,6-BISPHOSPHATASE-RELATED"/>
    <property type="match status" value="1"/>
</dbReference>
<evidence type="ECO:0000256" key="2">
    <source>
        <dbReference type="ARBA" id="ARBA00005215"/>
    </source>
</evidence>
<dbReference type="InterPro" id="IPR023079">
    <property type="entry name" value="SBPase"/>
</dbReference>
<evidence type="ECO:0000259" key="11">
    <source>
        <dbReference type="Pfam" id="PF18913"/>
    </source>
</evidence>
<dbReference type="PIRSF" id="PIRSF000904">
    <property type="entry name" value="FBPtase_SBPase"/>
    <property type="match status" value="1"/>
</dbReference>
<sequence length="313" mass="34050">MVEPGKTKFQIDLRRHLREVGENRDLTRLICEIADASKYIVNSIRTGDLGVAGTSNLYGEEQLALDVLSDRILRKRLTNSGVVANMLSEETPDIIPVSSDYEGKYSVAFDPLDGSSLVDVNLAVGTIVSIFEGGNLLQPGRNQVAAMYILYGPRNTLVYSTGRGVHEFAMNALMEYTLVRENVTMSQAGGIYAPGGQRNLYSAGTEAFVQDLEARGAKLRYSGGFVPDINQILMKGKGIFMYPHLKNAANGKLRLIFELNPMAYLVEQAGGAASTGSVSILDLQPQSIEDRAPVFIGCKDDVARAVDFVTRMG</sequence>
<feature type="binding site" evidence="9">
    <location>
        <position position="113"/>
    </location>
    <ligand>
        <name>Mg(2+)</name>
        <dbReference type="ChEBI" id="CHEBI:18420"/>
        <label>2</label>
    </ligand>
</feature>
<dbReference type="PROSITE" id="PS00124">
    <property type="entry name" value="FBPASE"/>
    <property type="match status" value="1"/>
</dbReference>
<keyword evidence="7 9" id="KW-0460">Magnesium</keyword>
<dbReference type="GO" id="GO:0000287">
    <property type="term" value="F:magnesium ion binding"/>
    <property type="evidence" value="ECO:0007669"/>
    <property type="project" value="UniProtKB-UniRule"/>
</dbReference>
<dbReference type="GO" id="GO:0005986">
    <property type="term" value="P:sucrose biosynthetic process"/>
    <property type="evidence" value="ECO:0007669"/>
    <property type="project" value="TreeGrafter"/>
</dbReference>
<feature type="binding site" evidence="9">
    <location>
        <position position="258"/>
    </location>
    <ligand>
        <name>Mg(2+)</name>
        <dbReference type="ChEBI" id="CHEBI:18420"/>
        <label>2</label>
    </ligand>
</feature>
<evidence type="ECO:0000256" key="6">
    <source>
        <dbReference type="ARBA" id="ARBA00022801"/>
    </source>
</evidence>
<dbReference type="NCBIfam" id="NF006783">
    <property type="entry name" value="PRK09293.2-4"/>
    <property type="match status" value="1"/>
</dbReference>
<dbReference type="Gene3D" id="3.40.190.80">
    <property type="match status" value="1"/>
</dbReference>
<name>A0A550J8L2_9BACT</name>
<protein>
    <recommendedName>
        <fullName evidence="9">Fructose-1,6-bisphosphatase class 1</fullName>
        <shortName evidence="9">FBPase class 1</shortName>
        <ecNumber evidence="9">3.1.3.11</ecNumber>
    </recommendedName>
    <alternativeName>
        <fullName evidence="9">D-fructose-1,6-bisphosphate 1-phosphohydrolase class 1</fullName>
    </alternativeName>
</protein>
<evidence type="ECO:0000256" key="8">
    <source>
        <dbReference type="ARBA" id="ARBA00023277"/>
    </source>
</evidence>
<comment type="similarity">
    <text evidence="3 9">Belongs to the FBPase class 1 family.</text>
</comment>